<sequence>MSKPKIAVVIGSTRAARFADAPTEWIAKLARERGDLTVEVVDLRDFPMPFFDEVASSLWVPSSNEIAQKWQKKVEEYDGYIFVTGEYNRGPSAVLKNALDYAYTEWNRKPAAFVGYGGVGGARAIEQLRLNAVELQMAPVRTAVHIVLADYLAIKAGRKIVEFEHLNQAAHDMLNQLSWFAHALKAARDADAETADVAAA</sequence>
<dbReference type="Proteomes" id="UP000094412">
    <property type="component" value="Unassembled WGS sequence"/>
</dbReference>
<evidence type="ECO:0000259" key="1">
    <source>
        <dbReference type="Pfam" id="PF03358"/>
    </source>
</evidence>
<dbReference type="InterPro" id="IPR029039">
    <property type="entry name" value="Flavoprotein-like_sf"/>
</dbReference>
<proteinExistence type="predicted"/>
<protein>
    <submittedName>
        <fullName evidence="2">FMN reductase</fullName>
    </submittedName>
</protein>
<feature type="domain" description="NADPH-dependent FMN reductase-like" evidence="1">
    <location>
        <begin position="4"/>
        <end position="145"/>
    </location>
</feature>
<dbReference type="Pfam" id="PF03358">
    <property type="entry name" value="FMN_red"/>
    <property type="match status" value="1"/>
</dbReference>
<organism evidence="2 3">
    <name type="scientific">Mesorhizobium hungaricum</name>
    <dbReference type="NCBI Taxonomy" id="1566387"/>
    <lineage>
        <taxon>Bacteria</taxon>
        <taxon>Pseudomonadati</taxon>
        <taxon>Pseudomonadota</taxon>
        <taxon>Alphaproteobacteria</taxon>
        <taxon>Hyphomicrobiales</taxon>
        <taxon>Phyllobacteriaceae</taxon>
        <taxon>Mesorhizobium</taxon>
    </lineage>
</organism>
<dbReference type="GO" id="GO:0005829">
    <property type="term" value="C:cytosol"/>
    <property type="evidence" value="ECO:0007669"/>
    <property type="project" value="TreeGrafter"/>
</dbReference>
<dbReference type="Gene3D" id="3.40.50.360">
    <property type="match status" value="1"/>
</dbReference>
<dbReference type="RefSeq" id="WP_024925373.1">
    <property type="nucleotide sequence ID" value="NZ_MDEO01000020.1"/>
</dbReference>
<dbReference type="PANTHER" id="PTHR30543:SF21">
    <property type="entry name" value="NAD(P)H-DEPENDENT FMN REDUCTASE LOT6"/>
    <property type="match status" value="1"/>
</dbReference>
<dbReference type="OrthoDB" id="9812295at2"/>
<accession>A0A1C2ECY0</accession>
<dbReference type="InterPro" id="IPR005025">
    <property type="entry name" value="FMN_Rdtase-like_dom"/>
</dbReference>
<reference evidence="2 3" key="1">
    <citation type="submission" date="2016-08" db="EMBL/GenBank/DDBJ databases">
        <title>Whole genome sequence of Mesorhizobium sp. strain UASWS1009 isolated from industrial sewage.</title>
        <authorList>
            <person name="Crovadore J."/>
            <person name="Calmin G."/>
            <person name="Chablais R."/>
            <person name="Cochard B."/>
            <person name="Lefort F."/>
        </authorList>
    </citation>
    <scope>NUCLEOTIDE SEQUENCE [LARGE SCALE GENOMIC DNA]</scope>
    <source>
        <strain evidence="2 3">UASWS1009</strain>
    </source>
</reference>
<dbReference type="GO" id="GO:0010181">
    <property type="term" value="F:FMN binding"/>
    <property type="evidence" value="ECO:0007669"/>
    <property type="project" value="TreeGrafter"/>
</dbReference>
<name>A0A1C2ECY0_9HYPH</name>
<comment type="caution">
    <text evidence="2">The sequence shown here is derived from an EMBL/GenBank/DDBJ whole genome shotgun (WGS) entry which is preliminary data.</text>
</comment>
<gene>
    <name evidence="2" type="ORF">QV13_01550</name>
</gene>
<dbReference type="InterPro" id="IPR050712">
    <property type="entry name" value="NAD(P)H-dep_reductase"/>
</dbReference>
<keyword evidence="3" id="KW-1185">Reference proteome</keyword>
<dbReference type="GO" id="GO:0016491">
    <property type="term" value="F:oxidoreductase activity"/>
    <property type="evidence" value="ECO:0007669"/>
    <property type="project" value="InterPro"/>
</dbReference>
<dbReference type="SUPFAM" id="SSF52218">
    <property type="entry name" value="Flavoproteins"/>
    <property type="match status" value="1"/>
</dbReference>
<dbReference type="EMBL" id="MDEO01000020">
    <property type="protein sequence ID" value="OCX24730.1"/>
    <property type="molecule type" value="Genomic_DNA"/>
</dbReference>
<evidence type="ECO:0000313" key="3">
    <source>
        <dbReference type="Proteomes" id="UP000094412"/>
    </source>
</evidence>
<dbReference type="PANTHER" id="PTHR30543">
    <property type="entry name" value="CHROMATE REDUCTASE"/>
    <property type="match status" value="1"/>
</dbReference>
<dbReference type="STRING" id="1566387.QV13_01550"/>
<evidence type="ECO:0000313" key="2">
    <source>
        <dbReference type="EMBL" id="OCX24730.1"/>
    </source>
</evidence>
<dbReference type="AlphaFoldDB" id="A0A1C2ECY0"/>